<dbReference type="AlphaFoldDB" id="A0A379Z6Y5"/>
<evidence type="ECO:0000259" key="2">
    <source>
        <dbReference type="Pfam" id="PF06468"/>
    </source>
</evidence>
<keyword evidence="1" id="KW-0732">Signal</keyword>
<dbReference type="InterPro" id="IPR009465">
    <property type="entry name" value="Spondin_N"/>
</dbReference>
<accession>A0A379Z6Y5</accession>
<name>A0A379Z6Y5_9GAMM</name>
<evidence type="ECO:0000313" key="4">
    <source>
        <dbReference type="Proteomes" id="UP000254069"/>
    </source>
</evidence>
<sequence>MKPKLLLPLLLSTLPLSQLSQAAQLEISINNLTHGNHFTPLLIAAHDGNSHLFQAGEPASSALQKMAEGGDISELQLAVTANNGVIVANPAAGLLAPSAKVEKVMLDSGALTHLSLVAMLLPTNDAFVGLDGWEIPSTPGSYTLYLNAYDAGTEANDEQITGGGAPGVPGIPAAPDGMGGQNGTGVMDDSSNDRVHIHPGLLGDTDPNGGISDVDSRIHRWLNPVAALIVTVK</sequence>
<keyword evidence="4" id="KW-1185">Reference proteome</keyword>
<gene>
    <name evidence="3" type="ORF">NCTC10738_01173</name>
</gene>
<protein>
    <submittedName>
        <fullName evidence="3">Spondin_N</fullName>
    </submittedName>
</protein>
<organism evidence="3 4">
    <name type="scientific">Shewanella algae</name>
    <dbReference type="NCBI Taxonomy" id="38313"/>
    <lineage>
        <taxon>Bacteria</taxon>
        <taxon>Pseudomonadati</taxon>
        <taxon>Pseudomonadota</taxon>
        <taxon>Gammaproteobacteria</taxon>
        <taxon>Alteromonadales</taxon>
        <taxon>Shewanellaceae</taxon>
        <taxon>Shewanella</taxon>
    </lineage>
</organism>
<dbReference type="EMBL" id="UGYO01000001">
    <property type="protein sequence ID" value="SUI56536.1"/>
    <property type="molecule type" value="Genomic_DNA"/>
</dbReference>
<dbReference type="Pfam" id="PF06468">
    <property type="entry name" value="Spond_N"/>
    <property type="match status" value="1"/>
</dbReference>
<reference evidence="3 4" key="1">
    <citation type="submission" date="2018-06" db="EMBL/GenBank/DDBJ databases">
        <authorList>
            <consortium name="Pathogen Informatics"/>
            <person name="Doyle S."/>
        </authorList>
    </citation>
    <scope>NUCLEOTIDE SEQUENCE [LARGE SCALE GENOMIC DNA]</scope>
    <source>
        <strain evidence="3 4">NCTC10738</strain>
    </source>
</reference>
<feature type="chain" id="PRO_5016639357" evidence="1">
    <location>
        <begin position="23"/>
        <end position="233"/>
    </location>
</feature>
<dbReference type="NCBIfam" id="NF038123">
    <property type="entry name" value="NF038123_dom"/>
    <property type="match status" value="1"/>
</dbReference>
<feature type="domain" description="Spondin" evidence="2">
    <location>
        <begin position="35"/>
        <end position="155"/>
    </location>
</feature>
<evidence type="ECO:0000313" key="3">
    <source>
        <dbReference type="EMBL" id="SUI56536.1"/>
    </source>
</evidence>
<dbReference type="InterPro" id="IPR038678">
    <property type="entry name" value="Spondin_N_sf"/>
</dbReference>
<dbReference type="RefSeq" id="WP_115389364.1">
    <property type="nucleotide sequence ID" value="NZ_JADZHC010000011.1"/>
</dbReference>
<dbReference type="Gene3D" id="2.60.40.2130">
    <property type="entry name" value="F-spondin domain"/>
    <property type="match status" value="1"/>
</dbReference>
<evidence type="ECO:0000256" key="1">
    <source>
        <dbReference type="SAM" id="SignalP"/>
    </source>
</evidence>
<feature type="signal peptide" evidence="1">
    <location>
        <begin position="1"/>
        <end position="22"/>
    </location>
</feature>
<dbReference type="Proteomes" id="UP000254069">
    <property type="component" value="Unassembled WGS sequence"/>
</dbReference>
<proteinExistence type="predicted"/>